<dbReference type="Proteomes" id="UP000789920">
    <property type="component" value="Unassembled WGS sequence"/>
</dbReference>
<protein>
    <submittedName>
        <fullName evidence="1">32668_t:CDS:1</fullName>
    </submittedName>
</protein>
<evidence type="ECO:0000313" key="1">
    <source>
        <dbReference type="EMBL" id="CAG8811980.1"/>
    </source>
</evidence>
<feature type="non-terminal residue" evidence="1">
    <location>
        <position position="1"/>
    </location>
</feature>
<accession>A0ACA9RVR4</accession>
<proteinExistence type="predicted"/>
<keyword evidence="2" id="KW-1185">Reference proteome</keyword>
<feature type="non-terminal residue" evidence="1">
    <location>
        <position position="83"/>
    </location>
</feature>
<evidence type="ECO:0000313" key="2">
    <source>
        <dbReference type="Proteomes" id="UP000789920"/>
    </source>
</evidence>
<dbReference type="EMBL" id="CAJVQC010073067">
    <property type="protein sequence ID" value="CAG8811980.1"/>
    <property type="molecule type" value="Genomic_DNA"/>
</dbReference>
<reference evidence="1" key="1">
    <citation type="submission" date="2021-06" db="EMBL/GenBank/DDBJ databases">
        <authorList>
            <person name="Kallberg Y."/>
            <person name="Tangrot J."/>
            <person name="Rosling A."/>
        </authorList>
    </citation>
    <scope>NUCLEOTIDE SEQUENCE</scope>
    <source>
        <strain evidence="1">MA461A</strain>
    </source>
</reference>
<organism evidence="1 2">
    <name type="scientific">Racocetra persica</name>
    <dbReference type="NCBI Taxonomy" id="160502"/>
    <lineage>
        <taxon>Eukaryota</taxon>
        <taxon>Fungi</taxon>
        <taxon>Fungi incertae sedis</taxon>
        <taxon>Mucoromycota</taxon>
        <taxon>Glomeromycotina</taxon>
        <taxon>Glomeromycetes</taxon>
        <taxon>Diversisporales</taxon>
        <taxon>Gigasporaceae</taxon>
        <taxon>Racocetra</taxon>
    </lineage>
</organism>
<sequence length="83" mass="9841">TDEELALVCRLLFYQPTGYHSNPENYRKILKQRDTSQVSYGKISRPNCVHMCDLLRLTNDTVNKKTYKWVLTVIDVAFRFKWA</sequence>
<name>A0ACA9RVR4_9GLOM</name>
<comment type="caution">
    <text evidence="1">The sequence shown here is derived from an EMBL/GenBank/DDBJ whole genome shotgun (WGS) entry which is preliminary data.</text>
</comment>
<gene>
    <name evidence="1" type="ORF">RPERSI_LOCUS23430</name>
</gene>